<comment type="caution">
    <text evidence="2">The sequence shown here is derived from an EMBL/GenBank/DDBJ whole genome shotgun (WGS) entry which is preliminary data.</text>
</comment>
<protein>
    <recommendedName>
        <fullName evidence="4">F-box domain-containing protein</fullName>
    </recommendedName>
</protein>
<dbReference type="SUPFAM" id="SSF52047">
    <property type="entry name" value="RNI-like"/>
    <property type="match status" value="1"/>
</dbReference>
<gene>
    <name evidence="2" type="ORF">J3R30DRAFT_640388</name>
</gene>
<dbReference type="InterPro" id="IPR032675">
    <property type="entry name" value="LRR_dom_sf"/>
</dbReference>
<reference evidence="2" key="1">
    <citation type="submission" date="2022-08" db="EMBL/GenBank/DDBJ databases">
        <title>A Global Phylogenomic Analysis of the Shiitake Genus Lentinula.</title>
        <authorList>
            <consortium name="DOE Joint Genome Institute"/>
            <person name="Sierra-Patev S."/>
            <person name="Min B."/>
            <person name="Naranjo-Ortiz M."/>
            <person name="Looney B."/>
            <person name="Konkel Z."/>
            <person name="Slot J.C."/>
            <person name="Sakamoto Y."/>
            <person name="Steenwyk J.L."/>
            <person name="Rokas A."/>
            <person name="Carro J."/>
            <person name="Camarero S."/>
            <person name="Ferreira P."/>
            <person name="Molpeceres G."/>
            <person name="Ruiz-Duenas F.J."/>
            <person name="Serrano A."/>
            <person name="Henrissat B."/>
            <person name="Drula E."/>
            <person name="Hughes K.W."/>
            <person name="Mata J.L."/>
            <person name="Ishikawa N.K."/>
            <person name="Vargas-Isla R."/>
            <person name="Ushijima S."/>
            <person name="Smith C.A."/>
            <person name="Ahrendt S."/>
            <person name="Andreopoulos W."/>
            <person name="He G."/>
            <person name="Labutti K."/>
            <person name="Lipzen A."/>
            <person name="Ng V."/>
            <person name="Riley R."/>
            <person name="Sandor L."/>
            <person name="Barry K."/>
            <person name="Martinez A.T."/>
            <person name="Xiao Y."/>
            <person name="Gibbons J.G."/>
            <person name="Terashima K."/>
            <person name="Grigoriev I.V."/>
            <person name="Hibbett D.S."/>
        </authorList>
    </citation>
    <scope>NUCLEOTIDE SEQUENCE</scope>
    <source>
        <strain evidence="2">JLM2183</strain>
    </source>
</reference>
<evidence type="ECO:0000313" key="2">
    <source>
        <dbReference type="EMBL" id="KAJ4475055.1"/>
    </source>
</evidence>
<accession>A0A9W9DKI1</accession>
<name>A0A9W9DKI1_9AGAR</name>
<dbReference type="EMBL" id="JAOTPV010000015">
    <property type="protein sequence ID" value="KAJ4475055.1"/>
    <property type="molecule type" value="Genomic_DNA"/>
</dbReference>
<evidence type="ECO:0008006" key="4">
    <source>
        <dbReference type="Google" id="ProtNLM"/>
    </source>
</evidence>
<dbReference type="Gene3D" id="3.80.10.10">
    <property type="entry name" value="Ribonuclease Inhibitor"/>
    <property type="match status" value="1"/>
</dbReference>
<dbReference type="Proteomes" id="UP001150266">
    <property type="component" value="Unassembled WGS sequence"/>
</dbReference>
<feature type="region of interest" description="Disordered" evidence="1">
    <location>
        <begin position="256"/>
        <end position="275"/>
    </location>
</feature>
<sequence length="447" mass="50152">MESTYVLELPLYPDFRRLREYASRVKQIVHRQNIQLHPTLLSSILEDSELASSLRKLSMAQLSLMNCHMLCPIISLAKGLEKVELDLGFTMNTFQTANKAAFDFISTVYRVSNCFASLSLRGAVSGQVMNLIGTLSRLEVIHLRVGASFHAETLAAISTFPRLRELGIHTSHIRPEDFRFSTVCFPSLQSLDIRGRTNSIEKLLRSMQSDSLAVLSIDIELLVSTDDTWDGLFTAIKEKTHASLLQLTIEHHMDTQDLPLDDDTPSSADTTPTSNSYINNFLRTNPNALLHFEHLYSLCDHRSLRQFVLDTTPPILVRDVDLEQIVRWWPNLEHLDLGSVPTFDPRWVPKATPAGLSALSLGLSILDTLVIPVNIDGLTYDAAMKLAQNPNSSLRCVTLTALSPPDQSMAHCLHRLFPSLKEIHGTSGHESHWDCIQKHFESLLAPR</sequence>
<dbReference type="OrthoDB" id="2663142at2759"/>
<dbReference type="AlphaFoldDB" id="A0A9W9DKI1"/>
<feature type="compositionally biased region" description="Low complexity" evidence="1">
    <location>
        <begin position="265"/>
        <end position="274"/>
    </location>
</feature>
<keyword evidence="3" id="KW-1185">Reference proteome</keyword>
<organism evidence="2 3">
    <name type="scientific">Lentinula aciculospora</name>
    <dbReference type="NCBI Taxonomy" id="153920"/>
    <lineage>
        <taxon>Eukaryota</taxon>
        <taxon>Fungi</taxon>
        <taxon>Dikarya</taxon>
        <taxon>Basidiomycota</taxon>
        <taxon>Agaricomycotina</taxon>
        <taxon>Agaricomycetes</taxon>
        <taxon>Agaricomycetidae</taxon>
        <taxon>Agaricales</taxon>
        <taxon>Marasmiineae</taxon>
        <taxon>Omphalotaceae</taxon>
        <taxon>Lentinula</taxon>
    </lineage>
</organism>
<proteinExistence type="predicted"/>
<evidence type="ECO:0000256" key="1">
    <source>
        <dbReference type="SAM" id="MobiDB-lite"/>
    </source>
</evidence>
<evidence type="ECO:0000313" key="3">
    <source>
        <dbReference type="Proteomes" id="UP001150266"/>
    </source>
</evidence>